<evidence type="ECO:0000313" key="2">
    <source>
        <dbReference type="EMBL" id="MBO8407140.1"/>
    </source>
</evidence>
<dbReference type="Gene3D" id="3.60.21.10">
    <property type="match status" value="1"/>
</dbReference>
<gene>
    <name evidence="2" type="ORF">IAC77_01605</name>
</gene>
<dbReference type="Pfam" id="PF00149">
    <property type="entry name" value="Metallophos"/>
    <property type="match status" value="1"/>
</dbReference>
<proteinExistence type="predicted"/>
<feature type="domain" description="Calcineurin-like phosphoesterase" evidence="1">
    <location>
        <begin position="3"/>
        <end position="135"/>
    </location>
</feature>
<dbReference type="Proteomes" id="UP000721442">
    <property type="component" value="Unassembled WGS sequence"/>
</dbReference>
<sequence>MATYVFSDPHFDSQNIIRNCHRPFASVDEMNAVIIRNYNLTVNKQDICYWLGDVMYDASKEKVFKILSRMRGRKYLIMGNHDRNHSETWWLSCGFDKVFAHPIYDAEHYILLSHEPLPEFGLNPPIVNYHGHIHNQDYDFPDHDQCINVCLEKTDYKPVPLINPYLQNVRKFSR</sequence>
<reference evidence="2" key="2">
    <citation type="journal article" date="2021" name="PeerJ">
        <title>Extensive microbial diversity within the chicken gut microbiome revealed by metagenomics and culture.</title>
        <authorList>
            <person name="Gilroy R."/>
            <person name="Ravi A."/>
            <person name="Getino M."/>
            <person name="Pursley I."/>
            <person name="Horton D.L."/>
            <person name="Alikhan N.F."/>
            <person name="Baker D."/>
            <person name="Gharbi K."/>
            <person name="Hall N."/>
            <person name="Watson M."/>
            <person name="Adriaenssens E.M."/>
            <person name="Foster-Nyarko E."/>
            <person name="Jarju S."/>
            <person name="Secka A."/>
            <person name="Antonio M."/>
            <person name="Oren A."/>
            <person name="Chaudhuri R.R."/>
            <person name="La Ragione R."/>
            <person name="Hildebrand F."/>
            <person name="Pallen M.J."/>
        </authorList>
    </citation>
    <scope>NUCLEOTIDE SEQUENCE</scope>
    <source>
        <strain evidence="2">B1-16210</strain>
    </source>
</reference>
<comment type="caution">
    <text evidence="2">The sequence shown here is derived from an EMBL/GenBank/DDBJ whole genome shotgun (WGS) entry which is preliminary data.</text>
</comment>
<organism evidence="2 3">
    <name type="scientific">Candidatus Enterousia excrementavium</name>
    <dbReference type="NCBI Taxonomy" id="2840789"/>
    <lineage>
        <taxon>Bacteria</taxon>
        <taxon>Pseudomonadati</taxon>
        <taxon>Pseudomonadota</taxon>
        <taxon>Alphaproteobacteria</taxon>
        <taxon>Candidatus Enterousia</taxon>
    </lineage>
</organism>
<dbReference type="InterPro" id="IPR029052">
    <property type="entry name" value="Metallo-depent_PP-like"/>
</dbReference>
<evidence type="ECO:0000313" key="3">
    <source>
        <dbReference type="Proteomes" id="UP000721442"/>
    </source>
</evidence>
<dbReference type="InterPro" id="IPR004843">
    <property type="entry name" value="Calcineurin-like_PHP"/>
</dbReference>
<dbReference type="AlphaFoldDB" id="A0A940DDF8"/>
<dbReference type="SUPFAM" id="SSF56300">
    <property type="entry name" value="Metallo-dependent phosphatases"/>
    <property type="match status" value="1"/>
</dbReference>
<name>A0A940DDF8_9PROT</name>
<reference evidence="2" key="1">
    <citation type="submission" date="2020-10" db="EMBL/GenBank/DDBJ databases">
        <authorList>
            <person name="Gilroy R."/>
        </authorList>
    </citation>
    <scope>NUCLEOTIDE SEQUENCE</scope>
    <source>
        <strain evidence="2">B1-16210</strain>
    </source>
</reference>
<dbReference type="GO" id="GO:0016787">
    <property type="term" value="F:hydrolase activity"/>
    <property type="evidence" value="ECO:0007669"/>
    <property type="project" value="InterPro"/>
</dbReference>
<protein>
    <submittedName>
        <fullName evidence="2">Metallophosphoesterase</fullName>
    </submittedName>
</protein>
<dbReference type="EMBL" id="JADINE010000024">
    <property type="protein sequence ID" value="MBO8407140.1"/>
    <property type="molecule type" value="Genomic_DNA"/>
</dbReference>
<evidence type="ECO:0000259" key="1">
    <source>
        <dbReference type="Pfam" id="PF00149"/>
    </source>
</evidence>
<accession>A0A940DDF8</accession>